<dbReference type="InterPro" id="IPR023393">
    <property type="entry name" value="START-like_dom_sf"/>
</dbReference>
<accession>A0ABV3UZM9</accession>
<dbReference type="InterPro" id="IPR013538">
    <property type="entry name" value="ASHA1/2-like_C"/>
</dbReference>
<proteinExistence type="inferred from homology"/>
<dbReference type="EMBL" id="JAYWLU010000003">
    <property type="protein sequence ID" value="MEX3593917.1"/>
    <property type="molecule type" value="Genomic_DNA"/>
</dbReference>
<evidence type="ECO:0000259" key="2">
    <source>
        <dbReference type="Pfam" id="PF08327"/>
    </source>
</evidence>
<comment type="similarity">
    <text evidence="1">Belongs to the AHA1 family.</text>
</comment>
<evidence type="ECO:0000256" key="1">
    <source>
        <dbReference type="ARBA" id="ARBA00006817"/>
    </source>
</evidence>
<evidence type="ECO:0000313" key="4">
    <source>
        <dbReference type="Proteomes" id="UP001558481"/>
    </source>
</evidence>
<dbReference type="SUPFAM" id="SSF55961">
    <property type="entry name" value="Bet v1-like"/>
    <property type="match status" value="1"/>
</dbReference>
<dbReference type="Gene3D" id="3.30.530.20">
    <property type="match status" value="1"/>
</dbReference>
<gene>
    <name evidence="3" type="ORF">VVR66_04240</name>
</gene>
<comment type="caution">
    <text evidence="3">The sequence shown here is derived from an EMBL/GenBank/DDBJ whole genome shotgun (WGS) entry which is preliminary data.</text>
</comment>
<protein>
    <submittedName>
        <fullName evidence="3">SRPBCC domain-containing protein</fullName>
    </submittedName>
</protein>
<feature type="domain" description="Activator of Hsp90 ATPase homologue 1/2-like C-terminal" evidence="2">
    <location>
        <begin position="23"/>
        <end position="139"/>
    </location>
</feature>
<dbReference type="RefSeq" id="WP_095796270.1">
    <property type="nucleotide sequence ID" value="NZ_JAYWLT010000009.1"/>
</dbReference>
<organism evidence="3 4">
    <name type="scientific">Kocuria carniphila</name>
    <dbReference type="NCBI Taxonomy" id="262208"/>
    <lineage>
        <taxon>Bacteria</taxon>
        <taxon>Bacillati</taxon>
        <taxon>Actinomycetota</taxon>
        <taxon>Actinomycetes</taxon>
        <taxon>Micrococcales</taxon>
        <taxon>Micrococcaceae</taxon>
        <taxon>Kocuria</taxon>
    </lineage>
</organism>
<name>A0ABV3UZM9_9MICC</name>
<dbReference type="Pfam" id="PF08327">
    <property type="entry name" value="AHSA1"/>
    <property type="match status" value="1"/>
</dbReference>
<keyword evidence="4" id="KW-1185">Reference proteome</keyword>
<evidence type="ECO:0000313" key="3">
    <source>
        <dbReference type="EMBL" id="MEX3593917.1"/>
    </source>
</evidence>
<reference evidence="3 4" key="1">
    <citation type="journal article" date="2024" name="Fungal Genet. Biol.">
        <title>The porcine skin microbiome exhibits broad fungal antagonism.</title>
        <authorList>
            <person name="De La Cruz K.F."/>
            <person name="Townsend E.C."/>
            <person name="Alex Cheong J.Z."/>
            <person name="Salamzade R."/>
            <person name="Liu A."/>
            <person name="Sandstrom S."/>
            <person name="Davila E."/>
            <person name="Huang L."/>
            <person name="Xu K.H."/>
            <person name="Wu S.Y."/>
            <person name="Meudt J.J."/>
            <person name="Shanmuganayagam D."/>
            <person name="Gibson A.L.F."/>
            <person name="Kalan L.R."/>
        </authorList>
    </citation>
    <scope>NUCLEOTIDE SEQUENCE [LARGE SCALE GENOMIC DNA]</scope>
    <source>
        <strain evidence="3 4">LK2625</strain>
    </source>
</reference>
<sequence length="163" mass="18139">MITGTLESIDGAENIVLTRDVPAPIDEVWDAFTVSGRLALWFGTWSGDPASGEVEVSMAFEEEAGSEPYVIVACDKPRHLRVHNLHEDPAQIWTVDVQFSETEGGTHVKFAMPLPPGMEVKYVGAGWEYYLDRMVETVETGQISTKEWPPYEALMAEYESELG</sequence>
<dbReference type="Proteomes" id="UP001558481">
    <property type="component" value="Unassembled WGS sequence"/>
</dbReference>